<organism evidence="1 2">
    <name type="scientific">Araneus ventricosus</name>
    <name type="common">Orbweaver spider</name>
    <name type="synonym">Epeira ventricosa</name>
    <dbReference type="NCBI Taxonomy" id="182803"/>
    <lineage>
        <taxon>Eukaryota</taxon>
        <taxon>Metazoa</taxon>
        <taxon>Ecdysozoa</taxon>
        <taxon>Arthropoda</taxon>
        <taxon>Chelicerata</taxon>
        <taxon>Arachnida</taxon>
        <taxon>Araneae</taxon>
        <taxon>Araneomorphae</taxon>
        <taxon>Entelegynae</taxon>
        <taxon>Araneoidea</taxon>
        <taxon>Araneidae</taxon>
        <taxon>Araneus</taxon>
    </lineage>
</organism>
<name>A0A4Y2A8B5_ARAVE</name>
<reference evidence="1 2" key="1">
    <citation type="journal article" date="2019" name="Sci. Rep.">
        <title>Orb-weaving spider Araneus ventricosus genome elucidates the spidroin gene catalogue.</title>
        <authorList>
            <person name="Kono N."/>
            <person name="Nakamura H."/>
            <person name="Ohtoshi R."/>
            <person name="Moran D.A.P."/>
            <person name="Shinohara A."/>
            <person name="Yoshida Y."/>
            <person name="Fujiwara M."/>
            <person name="Mori M."/>
            <person name="Tomita M."/>
            <person name="Arakawa K."/>
        </authorList>
    </citation>
    <scope>NUCLEOTIDE SEQUENCE [LARGE SCALE GENOMIC DNA]</scope>
</reference>
<comment type="caution">
    <text evidence="1">The sequence shown here is derived from an EMBL/GenBank/DDBJ whole genome shotgun (WGS) entry which is preliminary data.</text>
</comment>
<sequence>MSIDPFIKCIKVTLPTLPRQIELAFIYPYSTFSGILDVCAPNFIKIAQATQFGKLVNRPICYIGILKTLPLSTQRNWVVAYLRIQYFKSANEEPVYQVSSKLRSMSTGLFVICILRSLTHPALSAWISAYLPPQYFKSASEEHVYQVFSKSRSISNRIFVTCGLGILAHPVLRDCVKTNLPLLYFKLVNKETVYRIL</sequence>
<protein>
    <submittedName>
        <fullName evidence="1">Uncharacterized protein</fullName>
    </submittedName>
</protein>
<gene>
    <name evidence="1" type="ORF">AVEN_234336_1</name>
</gene>
<keyword evidence="2" id="KW-1185">Reference proteome</keyword>
<evidence type="ECO:0000313" key="2">
    <source>
        <dbReference type="Proteomes" id="UP000499080"/>
    </source>
</evidence>
<evidence type="ECO:0000313" key="1">
    <source>
        <dbReference type="EMBL" id="GBL76023.1"/>
    </source>
</evidence>
<dbReference type="EMBL" id="BGPR01000009">
    <property type="protein sequence ID" value="GBL76023.1"/>
    <property type="molecule type" value="Genomic_DNA"/>
</dbReference>
<dbReference type="AlphaFoldDB" id="A0A4Y2A8B5"/>
<proteinExistence type="predicted"/>
<accession>A0A4Y2A8B5</accession>
<dbReference type="Proteomes" id="UP000499080">
    <property type="component" value="Unassembled WGS sequence"/>
</dbReference>